<dbReference type="PANTHER" id="PTHR13360:SF1">
    <property type="entry name" value="ACTIVATING SIGNAL COINTEGRATOR 1 COMPLEX SUBUNIT 1"/>
    <property type="match status" value="1"/>
</dbReference>
<protein>
    <recommendedName>
        <fullName evidence="2">A-kinase anchor protein 7-like phosphoesterase domain-containing protein</fullName>
    </recommendedName>
</protein>
<evidence type="ECO:0000259" key="2">
    <source>
        <dbReference type="Pfam" id="PF10469"/>
    </source>
</evidence>
<dbReference type="Gene3D" id="3.90.1140.10">
    <property type="entry name" value="Cyclic phosphodiesterase"/>
    <property type="match status" value="1"/>
</dbReference>
<dbReference type="InterPro" id="IPR019510">
    <property type="entry name" value="AKAP7-like_phosphoesterase"/>
</dbReference>
<dbReference type="InterPro" id="IPR009210">
    <property type="entry name" value="ASCC1"/>
</dbReference>
<feature type="domain" description="A-kinase anchor protein 7-like phosphoesterase" evidence="2">
    <location>
        <begin position="328"/>
        <end position="551"/>
    </location>
</feature>
<evidence type="ECO:0000313" key="3">
    <source>
        <dbReference type="EMBL" id="KAL2332347.1"/>
    </source>
</evidence>
<organism evidence="3 4">
    <name type="scientific">Flemingia macrophylla</name>
    <dbReference type="NCBI Taxonomy" id="520843"/>
    <lineage>
        <taxon>Eukaryota</taxon>
        <taxon>Viridiplantae</taxon>
        <taxon>Streptophyta</taxon>
        <taxon>Embryophyta</taxon>
        <taxon>Tracheophyta</taxon>
        <taxon>Spermatophyta</taxon>
        <taxon>Magnoliopsida</taxon>
        <taxon>eudicotyledons</taxon>
        <taxon>Gunneridae</taxon>
        <taxon>Pentapetalae</taxon>
        <taxon>rosids</taxon>
        <taxon>fabids</taxon>
        <taxon>Fabales</taxon>
        <taxon>Fabaceae</taxon>
        <taxon>Papilionoideae</taxon>
        <taxon>50 kb inversion clade</taxon>
        <taxon>NPAAA clade</taxon>
        <taxon>indigoferoid/millettioid clade</taxon>
        <taxon>Phaseoleae</taxon>
        <taxon>Flemingia</taxon>
    </lineage>
</organism>
<dbReference type="Proteomes" id="UP001603857">
    <property type="component" value="Unassembled WGS sequence"/>
</dbReference>
<dbReference type="InterPro" id="IPR036875">
    <property type="entry name" value="Znf_CCHC_sf"/>
</dbReference>
<proteinExistence type="predicted"/>
<accession>A0ABD1M9C4</accession>
<dbReference type="SUPFAM" id="SSF57756">
    <property type="entry name" value="Retrovirus zinc finger-like domains"/>
    <property type="match status" value="1"/>
</dbReference>
<sequence>MSSPVPILPNSRKSAITTEKLDGKNYLSWAASVELWFLGQGYHDHLEQENIEGSIEARDKWKKLDFQLCELLWHSVEPNILDTLKAFKTCFSFWKMAQSNYANDIQCVYSAVEKIASFKQVGHDIVSHVAQAQAAIEELKMFLDADSVEGMKEKLDKLYVVLILRTLHSDFNHIRDQVLASHEIPSMNSLITRLLRDSTGKRCEDYVEAGEAWTMVSRRRSGHETRGRGNKNVPYQCTYCKKMGHLRENCYSLRGFPKKMANLSKLEKPDVNTSKDNDYQEYFKWKIACQSGPSSNAIEGISIKSVNSASEKIRAVIDETDTSRNIDYSHFISLPLAIHPELVNKLINFQNSILGNGSCMEKSTDTDSNEDEDTSGKQVDQLSKDKADIAVDDNSESLKVNRANIPIVSYTAIASKSSASRDLGIDKSIFNKPKTFHLTVLMLKLWNQDRVKAATEVLQSLPSKVSEALDNQPVSIRLKGLECMKGSLAKARVVYAPVEEIGSEGRLMRACQAIIDAYVEAGLVLEKDAKRGLKLHATVMNTSHRKRCCYNRSLFY</sequence>
<dbReference type="EMBL" id="JBGMDY010000006">
    <property type="protein sequence ID" value="KAL2332347.1"/>
    <property type="molecule type" value="Genomic_DNA"/>
</dbReference>
<evidence type="ECO:0000313" key="4">
    <source>
        <dbReference type="Proteomes" id="UP001603857"/>
    </source>
</evidence>
<dbReference type="AlphaFoldDB" id="A0ABD1M9C4"/>
<keyword evidence="4" id="KW-1185">Reference proteome</keyword>
<dbReference type="Pfam" id="PF10469">
    <property type="entry name" value="AKAP7_NLS"/>
    <property type="match status" value="1"/>
</dbReference>
<name>A0ABD1M9C4_9FABA</name>
<dbReference type="PANTHER" id="PTHR13360">
    <property type="entry name" value="ACTIVATING SIGNAL COINTEGRATOR 1 COMPLEX SUBUNIT 1"/>
    <property type="match status" value="1"/>
</dbReference>
<feature type="region of interest" description="Disordered" evidence="1">
    <location>
        <begin position="360"/>
        <end position="386"/>
    </location>
</feature>
<gene>
    <name evidence="3" type="ORF">Fmac_019928</name>
</gene>
<reference evidence="3 4" key="1">
    <citation type="submission" date="2024-08" db="EMBL/GenBank/DDBJ databases">
        <title>Insights into the chromosomal genome structure of Flemingia macrophylla.</title>
        <authorList>
            <person name="Ding Y."/>
            <person name="Zhao Y."/>
            <person name="Bi W."/>
            <person name="Wu M."/>
            <person name="Zhao G."/>
            <person name="Gong Y."/>
            <person name="Li W."/>
            <person name="Zhang P."/>
        </authorList>
    </citation>
    <scope>NUCLEOTIDE SEQUENCE [LARGE SCALE GENOMIC DNA]</scope>
    <source>
        <strain evidence="3">DYQJB</strain>
        <tissue evidence="3">Leaf</tissue>
    </source>
</reference>
<evidence type="ECO:0000256" key="1">
    <source>
        <dbReference type="SAM" id="MobiDB-lite"/>
    </source>
</evidence>
<comment type="caution">
    <text evidence="3">The sequence shown here is derived from an EMBL/GenBank/DDBJ whole genome shotgun (WGS) entry which is preliminary data.</text>
</comment>